<dbReference type="EMBL" id="FXTE01000001">
    <property type="protein sequence ID" value="SMO39174.1"/>
    <property type="molecule type" value="Genomic_DNA"/>
</dbReference>
<organism evidence="1 2">
    <name type="scientific">Ruegeria faecimaris</name>
    <dbReference type="NCBI Taxonomy" id="686389"/>
    <lineage>
        <taxon>Bacteria</taxon>
        <taxon>Pseudomonadati</taxon>
        <taxon>Pseudomonadota</taxon>
        <taxon>Alphaproteobacteria</taxon>
        <taxon>Rhodobacterales</taxon>
        <taxon>Roseobacteraceae</taxon>
        <taxon>Ruegeria</taxon>
    </lineage>
</organism>
<evidence type="ECO:0008006" key="3">
    <source>
        <dbReference type="Google" id="ProtNLM"/>
    </source>
</evidence>
<dbReference type="Proteomes" id="UP000319555">
    <property type="component" value="Unassembled WGS sequence"/>
</dbReference>
<dbReference type="AlphaFoldDB" id="A0A521AWK5"/>
<reference evidence="1 2" key="1">
    <citation type="submission" date="2017-05" db="EMBL/GenBank/DDBJ databases">
        <authorList>
            <person name="Varghese N."/>
            <person name="Submissions S."/>
        </authorList>
    </citation>
    <scope>NUCLEOTIDE SEQUENCE [LARGE SCALE GENOMIC DNA]</scope>
    <source>
        <strain evidence="1 2">DSM 28009</strain>
    </source>
</reference>
<protein>
    <recommendedName>
        <fullName evidence="3">Type IV pilus biogenesis protein PilP</fullName>
    </recommendedName>
</protein>
<evidence type="ECO:0000313" key="1">
    <source>
        <dbReference type="EMBL" id="SMO39174.1"/>
    </source>
</evidence>
<dbReference type="OrthoDB" id="7860232at2"/>
<proteinExistence type="predicted"/>
<evidence type="ECO:0000313" key="2">
    <source>
        <dbReference type="Proteomes" id="UP000319555"/>
    </source>
</evidence>
<gene>
    <name evidence="1" type="ORF">SAMN06265380_101383</name>
</gene>
<name>A0A521AWK5_9RHOB</name>
<sequence length="82" mass="8523">MSNKTVTSAATQQGALSKNSITLLGVFGPKADMRALMRMSSGRVKEVKLGSRVSSGTIVAIDAEGIMLRQSGQTTRIAIPGS</sequence>
<dbReference type="RefSeq" id="WP_142633478.1">
    <property type="nucleotide sequence ID" value="NZ_CANMDC010000001.1"/>
</dbReference>
<keyword evidence="2" id="KW-1185">Reference proteome</keyword>
<accession>A0A521AWK5</accession>